<keyword evidence="3" id="KW-1185">Reference proteome</keyword>
<dbReference type="EMBL" id="JAQQXP010000002">
    <property type="protein sequence ID" value="MDC8832314.1"/>
    <property type="molecule type" value="Genomic_DNA"/>
</dbReference>
<evidence type="ECO:0000256" key="1">
    <source>
        <dbReference type="SAM" id="SignalP"/>
    </source>
</evidence>
<comment type="caution">
    <text evidence="2">The sequence shown here is derived from an EMBL/GenBank/DDBJ whole genome shotgun (WGS) entry which is preliminary data.</text>
</comment>
<dbReference type="RefSeq" id="WP_273642121.1">
    <property type="nucleotide sequence ID" value="NZ_JAQQXP010000002.1"/>
</dbReference>
<dbReference type="Proteomes" id="UP001218788">
    <property type="component" value="Unassembled WGS sequence"/>
</dbReference>
<name>A0ABT5L7B7_9ALTE</name>
<reference evidence="2 3" key="1">
    <citation type="submission" date="2022-10" db="EMBL/GenBank/DDBJ databases">
        <title>Alteromonas sp. chi3 Genome sequencing.</title>
        <authorList>
            <person name="Park S."/>
        </authorList>
    </citation>
    <scope>NUCLEOTIDE SEQUENCE [LARGE SCALE GENOMIC DNA]</scope>
    <source>
        <strain evidence="3">chi3</strain>
    </source>
</reference>
<organism evidence="2 3">
    <name type="scientific">Alteromonas gilva</name>
    <dbReference type="NCBI Taxonomy" id="2987522"/>
    <lineage>
        <taxon>Bacteria</taxon>
        <taxon>Pseudomonadati</taxon>
        <taxon>Pseudomonadota</taxon>
        <taxon>Gammaproteobacteria</taxon>
        <taxon>Alteromonadales</taxon>
        <taxon>Alteromonadaceae</taxon>
        <taxon>Alteromonas/Salinimonas group</taxon>
        <taxon>Alteromonas</taxon>
    </lineage>
</organism>
<gene>
    <name evidence="2" type="ORF">OIK42_16275</name>
</gene>
<sequence>MKAKSIIITSVIALGLSVSAQANAQESAVDRLMSSLINNAVSATQAEIRREVQQNIANATYHLSLSEAPVGHVSVKDIVATEKSTKESQGTAE</sequence>
<feature type="signal peptide" evidence="1">
    <location>
        <begin position="1"/>
        <end position="24"/>
    </location>
</feature>
<protein>
    <submittedName>
        <fullName evidence="2">Uncharacterized protein</fullName>
    </submittedName>
</protein>
<evidence type="ECO:0000313" key="3">
    <source>
        <dbReference type="Proteomes" id="UP001218788"/>
    </source>
</evidence>
<proteinExistence type="predicted"/>
<keyword evidence="1" id="KW-0732">Signal</keyword>
<accession>A0ABT5L7B7</accession>
<evidence type="ECO:0000313" key="2">
    <source>
        <dbReference type="EMBL" id="MDC8832314.1"/>
    </source>
</evidence>
<feature type="chain" id="PRO_5045447710" evidence="1">
    <location>
        <begin position="25"/>
        <end position="93"/>
    </location>
</feature>